<gene>
    <name evidence="3" type="ORF">EKG39_19385</name>
</gene>
<protein>
    <submittedName>
        <fullName evidence="3">DJ-1/PfpI family protein</fullName>
    </submittedName>
</protein>
<dbReference type="Gene3D" id="3.40.50.880">
    <property type="match status" value="1"/>
</dbReference>
<evidence type="ECO:0000256" key="1">
    <source>
        <dbReference type="SAM" id="SignalP"/>
    </source>
</evidence>
<accession>A0A3S0KCW6</accession>
<dbReference type="OrthoDB" id="9803764at2"/>
<sequence length="226" mass="24764">MKRRDFLTAGSLAMATAMVSPQLFAVTKDKPLQILALVFDDYETLDLHGPVEMLGHMKNVQIKLVGDKSIIRSYQGPKVVTDVSMSSVTPCDLFIVPGGLGTRKLVEDEELMAWLRKQVSVSGKVFSICTGSALLAKAGILDGVNATTNKMAYQWVTGLAGQVNWQPSARWVDDGKYLTSSGVSAGTDAALFYVCQLRGKVEARRIERLTEYHWNDDAKNDPYAVS</sequence>
<dbReference type="PANTHER" id="PTHR43130">
    <property type="entry name" value="ARAC-FAMILY TRANSCRIPTIONAL REGULATOR"/>
    <property type="match status" value="1"/>
</dbReference>
<evidence type="ECO:0000259" key="2">
    <source>
        <dbReference type="Pfam" id="PF01965"/>
    </source>
</evidence>
<feature type="signal peptide" evidence="1">
    <location>
        <begin position="1"/>
        <end position="25"/>
    </location>
</feature>
<proteinExistence type="predicted"/>
<dbReference type="AlphaFoldDB" id="A0A3S0KCW6"/>
<feature type="chain" id="PRO_5018693843" evidence="1">
    <location>
        <begin position="26"/>
        <end position="226"/>
    </location>
</feature>
<dbReference type="EMBL" id="RXNV01000014">
    <property type="protein sequence ID" value="RTR27927.1"/>
    <property type="molecule type" value="Genomic_DNA"/>
</dbReference>
<dbReference type="Pfam" id="PF01965">
    <property type="entry name" value="DJ-1_PfpI"/>
    <property type="match status" value="1"/>
</dbReference>
<reference evidence="3 4" key="1">
    <citation type="submission" date="2018-12" db="EMBL/GenBank/DDBJ databases">
        <authorList>
            <person name="Yu L."/>
        </authorList>
    </citation>
    <scope>NUCLEOTIDE SEQUENCE [LARGE SCALE GENOMIC DNA]</scope>
    <source>
        <strain evidence="3 4">HAW-EB5</strain>
    </source>
</reference>
<feature type="domain" description="DJ-1/PfpI" evidence="2">
    <location>
        <begin position="34"/>
        <end position="189"/>
    </location>
</feature>
<evidence type="ECO:0000313" key="3">
    <source>
        <dbReference type="EMBL" id="RTR27927.1"/>
    </source>
</evidence>
<comment type="caution">
    <text evidence="3">The sequence shown here is derived from an EMBL/GenBank/DDBJ whole genome shotgun (WGS) entry which is preliminary data.</text>
</comment>
<dbReference type="InterPro" id="IPR052158">
    <property type="entry name" value="INH-QAR"/>
</dbReference>
<dbReference type="PANTHER" id="PTHR43130:SF15">
    <property type="entry name" value="THIJ_PFPI FAMILY PROTEIN (AFU_ORTHOLOGUE AFUA_5G14240)"/>
    <property type="match status" value="1"/>
</dbReference>
<dbReference type="SUPFAM" id="SSF52317">
    <property type="entry name" value="Class I glutamine amidotransferase-like"/>
    <property type="match status" value="1"/>
</dbReference>
<dbReference type="RefSeq" id="WP_126507661.1">
    <property type="nucleotide sequence ID" value="NZ_RXNV01000014.1"/>
</dbReference>
<dbReference type="InterPro" id="IPR029062">
    <property type="entry name" value="Class_I_gatase-like"/>
</dbReference>
<organism evidence="3 4">
    <name type="scientific">Shewanella atlantica</name>
    <dbReference type="NCBI Taxonomy" id="271099"/>
    <lineage>
        <taxon>Bacteria</taxon>
        <taxon>Pseudomonadati</taxon>
        <taxon>Pseudomonadota</taxon>
        <taxon>Gammaproteobacteria</taxon>
        <taxon>Alteromonadales</taxon>
        <taxon>Shewanellaceae</taxon>
        <taxon>Shewanella</taxon>
    </lineage>
</organism>
<dbReference type="CDD" id="cd03139">
    <property type="entry name" value="GATase1_PfpI_2"/>
    <property type="match status" value="1"/>
</dbReference>
<keyword evidence="1" id="KW-0732">Signal</keyword>
<dbReference type="InterPro" id="IPR002818">
    <property type="entry name" value="DJ-1/PfpI"/>
</dbReference>
<keyword evidence="4" id="KW-1185">Reference proteome</keyword>
<name>A0A3S0KCW6_9GAMM</name>
<evidence type="ECO:0000313" key="4">
    <source>
        <dbReference type="Proteomes" id="UP000282060"/>
    </source>
</evidence>
<dbReference type="Proteomes" id="UP000282060">
    <property type="component" value="Unassembled WGS sequence"/>
</dbReference>